<keyword evidence="2" id="KW-1185">Reference proteome</keyword>
<protein>
    <submittedName>
        <fullName evidence="1">Uncharacterized protein</fullName>
    </submittedName>
</protein>
<organism evidence="1 2">
    <name type="scientific">Melastoma candidum</name>
    <dbReference type="NCBI Taxonomy" id="119954"/>
    <lineage>
        <taxon>Eukaryota</taxon>
        <taxon>Viridiplantae</taxon>
        <taxon>Streptophyta</taxon>
        <taxon>Embryophyta</taxon>
        <taxon>Tracheophyta</taxon>
        <taxon>Spermatophyta</taxon>
        <taxon>Magnoliopsida</taxon>
        <taxon>eudicotyledons</taxon>
        <taxon>Gunneridae</taxon>
        <taxon>Pentapetalae</taxon>
        <taxon>rosids</taxon>
        <taxon>malvids</taxon>
        <taxon>Myrtales</taxon>
        <taxon>Melastomataceae</taxon>
        <taxon>Melastomatoideae</taxon>
        <taxon>Melastomateae</taxon>
        <taxon>Melastoma</taxon>
    </lineage>
</organism>
<proteinExistence type="predicted"/>
<dbReference type="Proteomes" id="UP001057402">
    <property type="component" value="Chromosome 10"/>
</dbReference>
<evidence type="ECO:0000313" key="2">
    <source>
        <dbReference type="Proteomes" id="UP001057402"/>
    </source>
</evidence>
<sequence length="375" mass="41505">MPLPLPQWKDRTTGFFSSSAVKLKEASQTARAVVGEVANDAKGNAADVAGRVTSSVRTRWAILQQPSTRHAIQERLIEAAATTGSFLRNGISDTKDKVVVGKTKVEEAAKKTAQRSKTIITDIERWQKGVASTDVFGVPIEIVVQRQESSRPVPHILVKCADYLVLSGLNSPYLFKSDGDKKVIQQLISQFNSDSNAVLPDGLNPVDVAALVKCYLSSLPEPLATFEHHTEIRDARCSINSLRNVLKKLPTVNFMTLEYVTALLLRVSQKSLVNKMDARSLAVEITPLIMWQPGHKLEYHQQYWNNPRKSQNGDAEPKYSAWDMLEEEGEAVADASSPIPLDDGMPLDFAAIEVVQCLVEQHNAIFTDANETVWR</sequence>
<dbReference type="EMBL" id="CM042889">
    <property type="protein sequence ID" value="KAI4320086.1"/>
    <property type="molecule type" value="Genomic_DNA"/>
</dbReference>
<accession>A0ACB9MB18</accession>
<evidence type="ECO:0000313" key="1">
    <source>
        <dbReference type="EMBL" id="KAI4320086.1"/>
    </source>
</evidence>
<gene>
    <name evidence="1" type="ORF">MLD38_033601</name>
</gene>
<reference evidence="2" key="1">
    <citation type="journal article" date="2023" name="Front. Plant Sci.">
        <title>Chromosomal-level genome assembly of Melastoma candidum provides insights into trichome evolution.</title>
        <authorList>
            <person name="Zhong Y."/>
            <person name="Wu W."/>
            <person name="Sun C."/>
            <person name="Zou P."/>
            <person name="Liu Y."/>
            <person name="Dai S."/>
            <person name="Zhou R."/>
        </authorList>
    </citation>
    <scope>NUCLEOTIDE SEQUENCE [LARGE SCALE GENOMIC DNA]</scope>
</reference>
<name>A0ACB9MB18_9MYRT</name>
<comment type="caution">
    <text evidence="1">The sequence shown here is derived from an EMBL/GenBank/DDBJ whole genome shotgun (WGS) entry which is preliminary data.</text>
</comment>